<evidence type="ECO:0000313" key="2">
    <source>
        <dbReference type="EMBL" id="PSH61559.1"/>
    </source>
</evidence>
<evidence type="ECO:0000313" key="3">
    <source>
        <dbReference type="Proteomes" id="UP000241764"/>
    </source>
</evidence>
<dbReference type="Pfam" id="PF00535">
    <property type="entry name" value="Glycos_transf_2"/>
    <property type="match status" value="1"/>
</dbReference>
<dbReference type="PANTHER" id="PTHR43685">
    <property type="entry name" value="GLYCOSYLTRANSFERASE"/>
    <property type="match status" value="1"/>
</dbReference>
<dbReference type="EMBL" id="PGGM01000012">
    <property type="protein sequence ID" value="PSH61559.1"/>
    <property type="molecule type" value="Genomic_DNA"/>
</dbReference>
<evidence type="ECO:0000259" key="1">
    <source>
        <dbReference type="Pfam" id="PF00535"/>
    </source>
</evidence>
<dbReference type="Proteomes" id="UP000241764">
    <property type="component" value="Unassembled WGS sequence"/>
</dbReference>
<dbReference type="CDD" id="cd00761">
    <property type="entry name" value="Glyco_tranf_GTA_type"/>
    <property type="match status" value="1"/>
</dbReference>
<organism evidence="2 3">
    <name type="scientific">Phyllobacterium sophorae</name>
    <dbReference type="NCBI Taxonomy" id="1520277"/>
    <lineage>
        <taxon>Bacteria</taxon>
        <taxon>Pseudomonadati</taxon>
        <taxon>Pseudomonadota</taxon>
        <taxon>Alphaproteobacteria</taxon>
        <taxon>Hyphomicrobiales</taxon>
        <taxon>Phyllobacteriaceae</taxon>
        <taxon>Phyllobacterium</taxon>
    </lineage>
</organism>
<comment type="caution">
    <text evidence="2">The sequence shown here is derived from an EMBL/GenBank/DDBJ whole genome shotgun (WGS) entry which is preliminary data.</text>
</comment>
<dbReference type="PANTHER" id="PTHR43685:SF2">
    <property type="entry name" value="GLYCOSYLTRANSFERASE 2-LIKE DOMAIN-CONTAINING PROTEIN"/>
    <property type="match status" value="1"/>
</dbReference>
<dbReference type="InterPro" id="IPR029044">
    <property type="entry name" value="Nucleotide-diphossugar_trans"/>
</dbReference>
<feature type="domain" description="Glycosyltransferase 2-like" evidence="1">
    <location>
        <begin position="20"/>
        <end position="154"/>
    </location>
</feature>
<name>A0A2P7B536_9HYPH</name>
<protein>
    <recommendedName>
        <fullName evidence="1">Glycosyltransferase 2-like domain-containing protein</fullName>
    </recommendedName>
</protein>
<gene>
    <name evidence="2" type="ORF">CU103_22350</name>
</gene>
<dbReference type="OrthoDB" id="9807414at2"/>
<dbReference type="InterPro" id="IPR050834">
    <property type="entry name" value="Glycosyltransf_2"/>
</dbReference>
<sequence length="695" mass="75892">MKETGGGVSTRVETEVRAVILVPAYGQPSLTAEALHTAVTQRTEFAFAVVVVNDGCSSPETHDICLNFSAAYPGKVFYLKKSNGGLSAARNSGIEFALRAFPALEAVYFLDCDNHIGPLLLQRMVDALRASDETVGWAYADVDKFGFASFHDTSGDYSPLEHLFRSFCEAGSAVSRRMLDAGIRFDAAMRKGVEDWDFWLQGLGEGFRGVHVPDAGFRYRRRGESMLVEAERDFAPILAYIRGKHSRLYNVNAVLSMEIEARSRYAIYHPDTGLVRCMTAVGQDQLMTLDHYLVRLLRAVERPGYGLCPGHLFFMDQTLYDILERWHLLAGLLWKLEYAVTSATIAACSIVVRSSTALTLSWTSVAASRLTAQHIPSPPETAQIVAIEAGALLAHHFPDGGFAHGNHWHTVKPLSGRFFNLALGCAQEIETPRPAAEGLACLRRALDDVATRESRALWRAAKRDRYRAQAAVPRDFYGELFNTPSVFPAATGQCVALVIDEASSASVARAAQLGDALRKEGDVLHLVTFGERFSGQYKDLDAFAELVSLPLASLCGRVEPARQDYLGASLPLLDWRDRQAALATLAAYSLVVSVESAVVHLVAGALRQLKVRTWAFLAEHQARSAGDLVTACAAFEQAYDAIFPETRQMLQLCRGLGIPPGKLRFGPGAARESIATLKGPDTTASAVEQNRSFSA</sequence>
<accession>A0A2P7B536</accession>
<reference evidence="3" key="1">
    <citation type="submission" date="2017-11" db="EMBL/GenBank/DDBJ databases">
        <authorList>
            <person name="Kuznetsova I."/>
            <person name="Sazanova A."/>
            <person name="Chirak E."/>
            <person name="Safronova V."/>
            <person name="Willems A."/>
        </authorList>
    </citation>
    <scope>NUCLEOTIDE SEQUENCE [LARGE SCALE GENOMIC DNA]</scope>
    <source>
        <strain evidence="3">CCBAU 03422</strain>
    </source>
</reference>
<dbReference type="AlphaFoldDB" id="A0A2P7B536"/>
<dbReference type="SUPFAM" id="SSF53448">
    <property type="entry name" value="Nucleotide-diphospho-sugar transferases"/>
    <property type="match status" value="1"/>
</dbReference>
<keyword evidence="3" id="KW-1185">Reference proteome</keyword>
<proteinExistence type="predicted"/>
<dbReference type="Gene3D" id="3.90.550.10">
    <property type="entry name" value="Spore Coat Polysaccharide Biosynthesis Protein SpsA, Chain A"/>
    <property type="match status" value="1"/>
</dbReference>
<dbReference type="InterPro" id="IPR001173">
    <property type="entry name" value="Glyco_trans_2-like"/>
</dbReference>